<dbReference type="GO" id="GO:0046914">
    <property type="term" value="F:transition metal ion binding"/>
    <property type="evidence" value="ECO:0007669"/>
    <property type="project" value="InterPro"/>
</dbReference>
<proteinExistence type="predicted"/>
<dbReference type="NCBIfam" id="TIGR01323">
    <property type="entry name" value="nitrile_alph"/>
    <property type="match status" value="1"/>
</dbReference>
<sequence>MPHDHHDHLSPSGHPYQPDDDHPLTYWQQMEIAVRELLIEKGVTTAAAINAQIEAMDARSPAHGAAVVARAWTDPDFRTALLDDASAATRDMGFDIGPMRLIALENTEQIHNIVVCTLCSCYPRNLLGLPPDWYKSRAYRSRTVKEPRKVLAEFGVTLPDTTTVRVHDSTADMRYVIIPQRPSDTDGWQADDLAKLVTRDSMIGTGLAKSPDAA</sequence>
<protein>
    <submittedName>
        <fullName evidence="4">Nitrile hydratase</fullName>
    </submittedName>
</protein>
<keyword evidence="5" id="KW-1185">Reference proteome</keyword>
<reference evidence="5" key="1">
    <citation type="submission" date="2017-01" db="EMBL/GenBank/DDBJ databases">
        <authorList>
            <person name="Varghese N."/>
            <person name="Submissions S."/>
        </authorList>
    </citation>
    <scope>NUCLEOTIDE SEQUENCE [LARGE SCALE GENOMIC DNA]</scope>
    <source>
        <strain evidence="5">DSM 29591</strain>
    </source>
</reference>
<dbReference type="Proteomes" id="UP000186997">
    <property type="component" value="Unassembled WGS sequence"/>
</dbReference>
<dbReference type="Pfam" id="PF02979">
    <property type="entry name" value="NHase_alpha"/>
    <property type="match status" value="1"/>
</dbReference>
<dbReference type="SUPFAM" id="SSF56209">
    <property type="entry name" value="Nitrile hydratase alpha chain"/>
    <property type="match status" value="1"/>
</dbReference>
<dbReference type="InterPro" id="IPR004232">
    <property type="entry name" value="CN_Hdrtase_a/SCN_Hdrlase_g"/>
</dbReference>
<dbReference type="RefSeq" id="WP_076658652.1">
    <property type="nucleotide sequence ID" value="NZ_FTPR01000001.1"/>
</dbReference>
<dbReference type="AlphaFoldDB" id="A0A1R3WQV7"/>
<evidence type="ECO:0000313" key="4">
    <source>
        <dbReference type="EMBL" id="SIT80294.1"/>
    </source>
</evidence>
<dbReference type="Gene3D" id="3.90.330.10">
    <property type="entry name" value="Nitrile hydratase alpha /Thiocyanate hydrolase gamma"/>
    <property type="match status" value="1"/>
</dbReference>
<gene>
    <name evidence="4" type="ORF">SAMN05421665_1084</name>
</gene>
<name>A0A1R3WQV7_9RHOB</name>
<keyword evidence="1" id="KW-0479">Metal-binding</keyword>
<feature type="domain" description="Nitrile hydratase alpha/Thiocyanate hydrolase gamma" evidence="3">
    <location>
        <begin position="27"/>
        <end position="205"/>
    </location>
</feature>
<organism evidence="4 5">
    <name type="scientific">Yoonia rosea</name>
    <dbReference type="NCBI Taxonomy" id="287098"/>
    <lineage>
        <taxon>Bacteria</taxon>
        <taxon>Pseudomonadati</taxon>
        <taxon>Pseudomonadota</taxon>
        <taxon>Alphaproteobacteria</taxon>
        <taxon>Rhodobacterales</taxon>
        <taxon>Paracoccaceae</taxon>
        <taxon>Yoonia</taxon>
    </lineage>
</organism>
<dbReference type="InterPro" id="IPR036648">
    <property type="entry name" value="CN_Hdrase_a/SCN_Hdrase_g_sf"/>
</dbReference>
<evidence type="ECO:0000256" key="1">
    <source>
        <dbReference type="ARBA" id="ARBA00022723"/>
    </source>
</evidence>
<dbReference type="STRING" id="287098.SAMN05421665_1084"/>
<evidence type="ECO:0000259" key="3">
    <source>
        <dbReference type="Pfam" id="PF02979"/>
    </source>
</evidence>
<dbReference type="EMBL" id="FTPR01000001">
    <property type="protein sequence ID" value="SIT80294.1"/>
    <property type="molecule type" value="Genomic_DNA"/>
</dbReference>
<evidence type="ECO:0000256" key="2">
    <source>
        <dbReference type="SAM" id="MobiDB-lite"/>
    </source>
</evidence>
<dbReference type="InterPro" id="IPR018141">
    <property type="entry name" value="Nitrile_hydratase_asu"/>
</dbReference>
<evidence type="ECO:0000313" key="5">
    <source>
        <dbReference type="Proteomes" id="UP000186997"/>
    </source>
</evidence>
<feature type="region of interest" description="Disordered" evidence="2">
    <location>
        <begin position="1"/>
        <end position="22"/>
    </location>
</feature>
<accession>A0A1R3WQV7</accession>
<dbReference type="GO" id="GO:0018822">
    <property type="term" value="F:nitrile hydratase activity"/>
    <property type="evidence" value="ECO:0007669"/>
    <property type="project" value="InterPro"/>
</dbReference>
<dbReference type="OrthoDB" id="528553at2"/>